<reference evidence="1 2" key="1">
    <citation type="submission" date="2020-09" db="EMBL/GenBank/DDBJ databases">
        <title>Paenibacillus sp. CAU 1523 isolated from sand of Haeundae Beach.</title>
        <authorList>
            <person name="Kim W."/>
        </authorList>
    </citation>
    <scope>NUCLEOTIDE SEQUENCE [LARGE SCALE GENOMIC DNA]</scope>
    <source>
        <strain evidence="1 2">CAU 1523</strain>
    </source>
</reference>
<comment type="caution">
    <text evidence="1">The sequence shown here is derived from an EMBL/GenBank/DDBJ whole genome shotgun (WGS) entry which is preliminary data.</text>
</comment>
<accession>A0ABR9AZT9</accession>
<dbReference type="RefSeq" id="WP_192024838.1">
    <property type="nucleotide sequence ID" value="NZ_JACYTN010000004.1"/>
</dbReference>
<keyword evidence="2" id="KW-1185">Reference proteome</keyword>
<gene>
    <name evidence="1" type="ORF">IFO66_09025</name>
</gene>
<protein>
    <submittedName>
        <fullName evidence="1">Uncharacterized protein</fullName>
    </submittedName>
</protein>
<organism evidence="1 2">
    <name type="scientific">Paenibacillus arenosi</name>
    <dbReference type="NCBI Taxonomy" id="2774142"/>
    <lineage>
        <taxon>Bacteria</taxon>
        <taxon>Bacillati</taxon>
        <taxon>Bacillota</taxon>
        <taxon>Bacilli</taxon>
        <taxon>Bacillales</taxon>
        <taxon>Paenibacillaceae</taxon>
        <taxon>Paenibacillus</taxon>
    </lineage>
</organism>
<proteinExistence type="predicted"/>
<evidence type="ECO:0000313" key="1">
    <source>
        <dbReference type="EMBL" id="MBD8498456.1"/>
    </source>
</evidence>
<sequence length="221" mass="25373">MQERANSAVSLLFAIFQLIQALQHNRRHMENREQRLVDYDIAKMVSIGVDIHKCVSWSGLVYSETASNRRDKDEKRSDDAEKFLIEIHRTIKRLQQWPFENAMLGAQVMTQLYGLQSYYSNELSRDDEFIIGSYTDSNQMLDSEVDSLTEISCAKELTACADTSKLERQPDRHSLPILADNVVMSKIGSWTSIKKLNQMDRDMERGGQADAQIRTAASDRF</sequence>
<name>A0ABR9AZT9_9BACL</name>
<dbReference type="EMBL" id="JACYTN010000004">
    <property type="protein sequence ID" value="MBD8498456.1"/>
    <property type="molecule type" value="Genomic_DNA"/>
</dbReference>
<dbReference type="Proteomes" id="UP000634529">
    <property type="component" value="Unassembled WGS sequence"/>
</dbReference>
<evidence type="ECO:0000313" key="2">
    <source>
        <dbReference type="Proteomes" id="UP000634529"/>
    </source>
</evidence>